<dbReference type="Proteomes" id="UP000249754">
    <property type="component" value="Unassembled WGS sequence"/>
</dbReference>
<dbReference type="RefSeq" id="WP_111632021.1">
    <property type="nucleotide sequence ID" value="NZ_QLLR01000001.1"/>
</dbReference>
<dbReference type="InterPro" id="IPR001509">
    <property type="entry name" value="Epimerase_deHydtase"/>
</dbReference>
<comment type="caution">
    <text evidence="2">The sequence shown here is derived from an EMBL/GenBank/DDBJ whole genome shotgun (WGS) entry which is preliminary data.</text>
</comment>
<dbReference type="Pfam" id="PF01370">
    <property type="entry name" value="Epimerase"/>
    <property type="match status" value="1"/>
</dbReference>
<feature type="domain" description="NAD-dependent epimerase/dehydratase" evidence="1">
    <location>
        <begin position="6"/>
        <end position="212"/>
    </location>
</feature>
<name>A0A327T8N7_9SPHI</name>
<dbReference type="InterPro" id="IPR036291">
    <property type="entry name" value="NAD(P)-bd_dom_sf"/>
</dbReference>
<dbReference type="PANTHER" id="PTHR43245">
    <property type="entry name" value="BIFUNCTIONAL POLYMYXIN RESISTANCE PROTEIN ARNA"/>
    <property type="match status" value="1"/>
</dbReference>
<dbReference type="SUPFAM" id="SSF51735">
    <property type="entry name" value="NAD(P)-binding Rossmann-fold domains"/>
    <property type="match status" value="1"/>
</dbReference>
<evidence type="ECO:0000259" key="1">
    <source>
        <dbReference type="Pfam" id="PF01370"/>
    </source>
</evidence>
<protein>
    <submittedName>
        <fullName evidence="2">Nucleoside-diphosphate-sugar epimerase</fullName>
    </submittedName>
</protein>
<evidence type="ECO:0000313" key="2">
    <source>
        <dbReference type="EMBL" id="RAJ37302.1"/>
    </source>
</evidence>
<gene>
    <name evidence="2" type="ORF">LY11_00378</name>
</gene>
<proteinExistence type="predicted"/>
<evidence type="ECO:0000313" key="3">
    <source>
        <dbReference type="Proteomes" id="UP000249754"/>
    </source>
</evidence>
<dbReference type="Gene3D" id="3.40.50.720">
    <property type="entry name" value="NAD(P)-binding Rossmann-like Domain"/>
    <property type="match status" value="1"/>
</dbReference>
<dbReference type="PANTHER" id="PTHR43245:SF13">
    <property type="entry name" value="UDP-D-APIOSE_UDP-D-XYLOSE SYNTHASE 2"/>
    <property type="match status" value="1"/>
</dbReference>
<accession>A0A327T8N7</accession>
<reference evidence="2 3" key="1">
    <citation type="submission" date="2018-06" db="EMBL/GenBank/DDBJ databases">
        <title>Genomic Encyclopedia of Archaeal and Bacterial Type Strains, Phase II (KMG-II): from individual species to whole genera.</title>
        <authorList>
            <person name="Goeker M."/>
        </authorList>
    </citation>
    <scope>NUCLEOTIDE SEQUENCE [LARGE SCALE GENOMIC DNA]</scope>
    <source>
        <strain evidence="2 3">DSM 14825</strain>
    </source>
</reference>
<organism evidence="2 3">
    <name type="scientific">Pedobacter cryoconitis</name>
    <dbReference type="NCBI Taxonomy" id="188932"/>
    <lineage>
        <taxon>Bacteria</taxon>
        <taxon>Pseudomonadati</taxon>
        <taxon>Bacteroidota</taxon>
        <taxon>Sphingobacteriia</taxon>
        <taxon>Sphingobacteriales</taxon>
        <taxon>Sphingobacteriaceae</taxon>
        <taxon>Pedobacter</taxon>
    </lineage>
</organism>
<dbReference type="AlphaFoldDB" id="A0A327T8N7"/>
<dbReference type="OrthoDB" id="112777at2"/>
<dbReference type="InterPro" id="IPR050177">
    <property type="entry name" value="Lipid_A_modif_metabolic_enz"/>
</dbReference>
<sequence length="309" mass="34652">MKLHTILGATGTIATELIPVLKSHQLNIRLVSRTPRQIEGTEAVAANMLNYDQVLKAVTGSEVVYLIVGITYNAEIWKKEWPVIMRNVIDACIATGAKLIFFDNVYMYGRVNGAITENSPYFPSSKKGRVRVEIARMLLQEMAAGTIKAAIARAVDFYGPGVTDKSAAGILVFNNMKKGKTAQWPINADVPRSYNYTPDAAEALYILASHDKSFGQVWHLPSASPLTGRQFIKLAAKYMNSSDRVTVLPKWLLKIIGFFNPFMKEAYEMNYQDEFPFQFSSDKFEKAFNFTPTSYEDAVKATAEWFLKN</sequence>
<dbReference type="EMBL" id="QLLR01000001">
    <property type="protein sequence ID" value="RAJ37302.1"/>
    <property type="molecule type" value="Genomic_DNA"/>
</dbReference>